<dbReference type="AlphaFoldDB" id="A0A9D4VEQ3"/>
<dbReference type="Gene3D" id="1.25.40.10">
    <property type="entry name" value="Tetratricopeptide repeat domain"/>
    <property type="match status" value="3"/>
</dbReference>
<reference evidence="3" key="1">
    <citation type="submission" date="2021-01" db="EMBL/GenBank/DDBJ databases">
        <title>Adiantum capillus-veneris genome.</title>
        <authorList>
            <person name="Fang Y."/>
            <person name="Liao Q."/>
        </authorList>
    </citation>
    <scope>NUCLEOTIDE SEQUENCE</scope>
    <source>
        <strain evidence="3">H3</strain>
        <tissue evidence="3">Leaf</tissue>
    </source>
</reference>
<feature type="repeat" description="PPR" evidence="2">
    <location>
        <begin position="204"/>
        <end position="238"/>
    </location>
</feature>
<dbReference type="Pfam" id="PF13041">
    <property type="entry name" value="PPR_2"/>
    <property type="match status" value="2"/>
</dbReference>
<feature type="repeat" description="PPR" evidence="2">
    <location>
        <begin position="239"/>
        <end position="273"/>
    </location>
</feature>
<dbReference type="EMBL" id="JABFUD020000001">
    <property type="protein sequence ID" value="KAI5084917.1"/>
    <property type="molecule type" value="Genomic_DNA"/>
</dbReference>
<dbReference type="InterPro" id="IPR046960">
    <property type="entry name" value="PPR_At4g14850-like_plant"/>
</dbReference>
<dbReference type="InterPro" id="IPR002885">
    <property type="entry name" value="PPR_rpt"/>
</dbReference>
<sequence length="514" mass="57897">MFPATTEALGGTYGSGLELMTTEDAIAFVERHPELPSIENYTSLLQKCRKSRSLQCAKRAHFLLCERGLENHKALGNYLVPMFSDCRSIHQAQQIFNRFSHLNEHSWTSLIHGLVECGEPQGALNMYEVMEEMSVNPSRYAFAPLLQACARLKCIKRGRKIHASIAKEALEGDPFLVSSLVDMYANCGFLEEAQYVFDCLPNQDVVCWTALITGYAEQGLGEKAWRCLEQMQLSGVAPDVVLWNAVIMAYAERGETDKALKVYEKMQEQGMLPSRVTFLNVTHACSNKDSLNVGVKIHAQIHKLAMSELPLVTALVDMYAKCGMMVLAQELFDIVPVKCLVTWNALITGYVHQGESELVFCLFDRMRDEGVKPDAITFLNLLSICSHEGFLARGQMYFQSMQRDYCITPTIRHYNCLIDLLGRLGRLNEAVMMMEQIPNGPSYVTWNSLLGACQKLADVEFCKRAFEHAVRSKLMDDGQVFILMSNICADVHEWEKTKKMEASQQFSPASIRGE</sequence>
<dbReference type="PANTHER" id="PTHR47926">
    <property type="entry name" value="PENTATRICOPEPTIDE REPEAT-CONTAINING PROTEIN"/>
    <property type="match status" value="1"/>
</dbReference>
<dbReference type="GO" id="GO:0009451">
    <property type="term" value="P:RNA modification"/>
    <property type="evidence" value="ECO:0007669"/>
    <property type="project" value="InterPro"/>
</dbReference>
<name>A0A9D4VEQ3_ADICA</name>
<comment type="caution">
    <text evidence="3">The sequence shown here is derived from an EMBL/GenBank/DDBJ whole genome shotgun (WGS) entry which is preliminary data.</text>
</comment>
<dbReference type="Proteomes" id="UP000886520">
    <property type="component" value="Chromosome 1"/>
</dbReference>
<dbReference type="FunFam" id="1.25.40.10:FF:000345">
    <property type="entry name" value="Pentatricopeptide repeat-containing protein"/>
    <property type="match status" value="1"/>
</dbReference>
<keyword evidence="4" id="KW-1185">Reference proteome</keyword>
<dbReference type="NCBIfam" id="TIGR00756">
    <property type="entry name" value="PPR"/>
    <property type="match status" value="5"/>
</dbReference>
<dbReference type="PROSITE" id="PS51375">
    <property type="entry name" value="PPR"/>
    <property type="match status" value="4"/>
</dbReference>
<evidence type="ECO:0000313" key="3">
    <source>
        <dbReference type="EMBL" id="KAI5084917.1"/>
    </source>
</evidence>
<evidence type="ECO:0000256" key="1">
    <source>
        <dbReference type="ARBA" id="ARBA00022737"/>
    </source>
</evidence>
<dbReference type="InterPro" id="IPR011990">
    <property type="entry name" value="TPR-like_helical_dom_sf"/>
</dbReference>
<dbReference type="PANTHER" id="PTHR47926:SF382">
    <property type="entry name" value="PENTACOTRIPEPTIDE-REPEAT REGION OF PRORP DOMAIN-CONTAINING PROTEIN"/>
    <property type="match status" value="1"/>
</dbReference>
<keyword evidence="1" id="KW-0677">Repeat</keyword>
<organism evidence="3 4">
    <name type="scientific">Adiantum capillus-veneris</name>
    <name type="common">Maidenhair fern</name>
    <dbReference type="NCBI Taxonomy" id="13818"/>
    <lineage>
        <taxon>Eukaryota</taxon>
        <taxon>Viridiplantae</taxon>
        <taxon>Streptophyta</taxon>
        <taxon>Embryophyta</taxon>
        <taxon>Tracheophyta</taxon>
        <taxon>Polypodiopsida</taxon>
        <taxon>Polypodiidae</taxon>
        <taxon>Polypodiales</taxon>
        <taxon>Pteridineae</taxon>
        <taxon>Pteridaceae</taxon>
        <taxon>Vittarioideae</taxon>
        <taxon>Adiantum</taxon>
    </lineage>
</organism>
<evidence type="ECO:0008006" key="5">
    <source>
        <dbReference type="Google" id="ProtNLM"/>
    </source>
</evidence>
<evidence type="ECO:0000256" key="2">
    <source>
        <dbReference type="PROSITE-ProRule" id="PRU00708"/>
    </source>
</evidence>
<dbReference type="Pfam" id="PF01535">
    <property type="entry name" value="PPR"/>
    <property type="match status" value="5"/>
</dbReference>
<dbReference type="FunFam" id="1.25.40.10:FF:000344">
    <property type="entry name" value="Pentatricopeptide repeat-containing protein"/>
    <property type="match status" value="1"/>
</dbReference>
<feature type="repeat" description="PPR" evidence="2">
    <location>
        <begin position="339"/>
        <end position="373"/>
    </location>
</feature>
<dbReference type="GO" id="GO:0003723">
    <property type="term" value="F:RNA binding"/>
    <property type="evidence" value="ECO:0007669"/>
    <property type="project" value="InterPro"/>
</dbReference>
<dbReference type="OrthoDB" id="185373at2759"/>
<feature type="repeat" description="PPR" evidence="2">
    <location>
        <begin position="103"/>
        <end position="137"/>
    </location>
</feature>
<proteinExistence type="predicted"/>
<protein>
    <recommendedName>
        <fullName evidence="5">Pentatricopeptide repeat-containing protein</fullName>
    </recommendedName>
</protein>
<gene>
    <name evidence="3" type="ORF">GOP47_0001086</name>
</gene>
<evidence type="ECO:0000313" key="4">
    <source>
        <dbReference type="Proteomes" id="UP000886520"/>
    </source>
</evidence>
<accession>A0A9D4VEQ3</accession>